<dbReference type="HOGENOM" id="CLU_1632367_0_0_9"/>
<accession>K8E460</accession>
<keyword evidence="2" id="KW-1185">Reference proteome</keyword>
<organism evidence="1 2">
    <name type="scientific">Carnobacterium maltaromaticum LMA28</name>
    <dbReference type="NCBI Taxonomy" id="1234679"/>
    <lineage>
        <taxon>Bacteria</taxon>
        <taxon>Bacillati</taxon>
        <taxon>Bacillota</taxon>
        <taxon>Bacilli</taxon>
        <taxon>Lactobacillales</taxon>
        <taxon>Carnobacteriaceae</taxon>
        <taxon>Carnobacterium</taxon>
    </lineage>
</organism>
<protein>
    <submittedName>
        <fullName evidence="1">Transcriptional regulator, TetR family protein</fullName>
    </submittedName>
</protein>
<name>K8E460_CARML</name>
<evidence type="ECO:0000313" key="2">
    <source>
        <dbReference type="Proteomes" id="UP000000212"/>
    </source>
</evidence>
<proteinExistence type="predicted"/>
<dbReference type="KEGG" id="cml:BN424_1639"/>
<dbReference type="STRING" id="1234679.BN424_1639"/>
<dbReference type="AlphaFoldDB" id="K8E460"/>
<dbReference type="Proteomes" id="UP000000212">
    <property type="component" value="Chromosome"/>
</dbReference>
<gene>
    <name evidence="1" type="ORF">BN424_1639</name>
</gene>
<sequence length="162" mass="19259">MLAIAFEQHTNRIKEEATLFFLSDFENQQDLLRQTGYFIQRLFQKNRYLIVASIKEIGNKELDNFFRCRQEYVDLILSNKLREFHDKEQSEDQYYKTISFIFNNALIALLLKDIGYSSEEDHKKITVEDVIGIALLFLNTVDNKFMLDEKSSIKNIIRMEDI</sequence>
<dbReference type="PATRIC" id="fig|1234679.3.peg.1617"/>
<dbReference type="EMBL" id="HE999757">
    <property type="protein sequence ID" value="CCO11160.1"/>
    <property type="molecule type" value="Genomic_DNA"/>
</dbReference>
<reference evidence="2" key="1">
    <citation type="journal article" date="2013" name="Genome Announc.">
        <title>Complete Chromosome Sequence of Carnobacterium maltaromaticum LMA 28.</title>
        <authorList>
            <person name="Cailliez-Grimal C."/>
            <person name="Chaillou S."/>
            <person name="Anba-Mondoloni J."/>
            <person name="Loux V."/>
            <person name="Afzal M.I."/>
            <person name="Rahman A."/>
            <person name="Kergourlay G."/>
            <person name="Champomier-Verges M.C."/>
            <person name="Zagorec M."/>
            <person name="Dalgaard P."/>
            <person name="Leisner J.J."/>
            <person name="Prevost H."/>
            <person name="Revol-Junelles A.M."/>
            <person name="Borges F."/>
        </authorList>
    </citation>
    <scope>NUCLEOTIDE SEQUENCE</scope>
    <source>
        <strain evidence="2">LMA28</strain>
    </source>
</reference>
<dbReference type="eggNOG" id="COG1309">
    <property type="taxonomic scope" value="Bacteria"/>
</dbReference>
<evidence type="ECO:0000313" key="1">
    <source>
        <dbReference type="EMBL" id="CCO11160.1"/>
    </source>
</evidence>